<dbReference type="SUPFAM" id="SSF48371">
    <property type="entry name" value="ARM repeat"/>
    <property type="match status" value="1"/>
</dbReference>
<evidence type="ECO:0000259" key="4">
    <source>
        <dbReference type="PROSITE" id="PS50166"/>
    </source>
</evidence>
<feature type="domain" description="Importin N-terminal" evidence="4">
    <location>
        <begin position="28"/>
        <end position="108"/>
    </location>
</feature>
<protein>
    <recommendedName>
        <fullName evidence="4">Importin N-terminal domain-containing protein</fullName>
    </recommendedName>
</protein>
<proteinExistence type="predicted"/>
<dbReference type="GO" id="GO:0005635">
    <property type="term" value="C:nuclear envelope"/>
    <property type="evidence" value="ECO:0007669"/>
    <property type="project" value="TreeGrafter"/>
</dbReference>
<dbReference type="AlphaFoldDB" id="A0A060WSB0"/>
<dbReference type="PANTHER" id="PTHR10997">
    <property type="entry name" value="IMPORTIN-7, 8, 11"/>
    <property type="match status" value="1"/>
</dbReference>
<evidence type="ECO:0000256" key="1">
    <source>
        <dbReference type="ARBA" id="ARBA00004123"/>
    </source>
</evidence>
<keyword evidence="3" id="KW-0539">Nucleus</keyword>
<dbReference type="InterPro" id="IPR001494">
    <property type="entry name" value="Importin-beta_N"/>
</dbReference>
<dbReference type="InterPro" id="IPR016024">
    <property type="entry name" value="ARM-type_fold"/>
</dbReference>
<reference evidence="5" key="2">
    <citation type="submission" date="2014-03" db="EMBL/GenBank/DDBJ databases">
        <authorList>
            <person name="Genoscope - CEA"/>
        </authorList>
    </citation>
    <scope>NUCLEOTIDE SEQUENCE</scope>
</reference>
<accession>A0A060WSB0</accession>
<dbReference type="SMART" id="SM00913">
    <property type="entry name" value="IBN_N"/>
    <property type="match status" value="1"/>
</dbReference>
<reference evidence="5" key="1">
    <citation type="journal article" date="2014" name="Nat. Commun.">
        <title>The rainbow trout genome provides novel insights into evolution after whole-genome duplication in vertebrates.</title>
        <authorList>
            <person name="Berthelot C."/>
            <person name="Brunet F."/>
            <person name="Chalopin D."/>
            <person name="Juanchich A."/>
            <person name="Bernard M."/>
            <person name="Noel B."/>
            <person name="Bento P."/>
            <person name="Da Silva C."/>
            <person name="Labadie K."/>
            <person name="Alberti A."/>
            <person name="Aury J.M."/>
            <person name="Louis A."/>
            <person name="Dehais P."/>
            <person name="Bardou P."/>
            <person name="Montfort J."/>
            <person name="Klopp C."/>
            <person name="Cabau C."/>
            <person name="Gaspin C."/>
            <person name="Thorgaard G.H."/>
            <person name="Boussaha M."/>
            <person name="Quillet E."/>
            <person name="Guyomard R."/>
            <person name="Galiana D."/>
            <person name="Bobe J."/>
            <person name="Volff J.N."/>
            <person name="Genet C."/>
            <person name="Wincker P."/>
            <person name="Jaillon O."/>
            <person name="Roest Crollius H."/>
            <person name="Guiguen Y."/>
        </authorList>
    </citation>
    <scope>NUCLEOTIDE SEQUENCE [LARGE SCALE GENOMIC DNA]</scope>
</reference>
<gene>
    <name evidence="5" type="ORF">GSONMT00060180001</name>
</gene>
<dbReference type="InterPro" id="IPR011989">
    <property type="entry name" value="ARM-like"/>
</dbReference>
<evidence type="ECO:0000313" key="5">
    <source>
        <dbReference type="EMBL" id="CDQ67964.1"/>
    </source>
</evidence>
<sequence>MDMESASSVVLQALTQATSQDTALLKPAEEQLRQWETQPGFYSVLLNIFNNHMLDVNVRWLAVLYFKNGIDRYWRRVAPNSVCVCPSSALSEDEKTSLRAGLITNFNEPVNQIATQIAVLIAKVARLDCPRQWPELIPILLESVKGQDGLQQHRALLTFYHVTKTLASKRLAQDKRLFQDLASGIYSFACSLWSHHTDCFLQQVLAVDQAHALSSLERTLLSLKGNWNHSCTHTHTQPHTHTHSSD</sequence>
<dbReference type="Gene3D" id="1.25.10.10">
    <property type="entry name" value="Leucine-rich Repeat Variant"/>
    <property type="match status" value="1"/>
</dbReference>
<evidence type="ECO:0000256" key="3">
    <source>
        <dbReference type="ARBA" id="ARBA00023242"/>
    </source>
</evidence>
<evidence type="ECO:0000313" key="6">
    <source>
        <dbReference type="Proteomes" id="UP000193380"/>
    </source>
</evidence>
<name>A0A060WSB0_ONCMY</name>
<dbReference type="PaxDb" id="8022-A0A060WSB0"/>
<dbReference type="GO" id="GO:0006606">
    <property type="term" value="P:protein import into nucleus"/>
    <property type="evidence" value="ECO:0007669"/>
    <property type="project" value="TreeGrafter"/>
</dbReference>
<comment type="subcellular location">
    <subcellularLocation>
        <location evidence="1">Nucleus</location>
    </subcellularLocation>
</comment>
<dbReference type="GO" id="GO:0031267">
    <property type="term" value="F:small GTPase binding"/>
    <property type="evidence" value="ECO:0007669"/>
    <property type="project" value="InterPro"/>
</dbReference>
<dbReference type="GO" id="GO:0005829">
    <property type="term" value="C:cytosol"/>
    <property type="evidence" value="ECO:0007669"/>
    <property type="project" value="TreeGrafter"/>
</dbReference>
<organism evidence="5 6">
    <name type="scientific">Oncorhynchus mykiss</name>
    <name type="common">Rainbow trout</name>
    <name type="synonym">Salmo gairdneri</name>
    <dbReference type="NCBI Taxonomy" id="8022"/>
    <lineage>
        <taxon>Eukaryota</taxon>
        <taxon>Metazoa</taxon>
        <taxon>Chordata</taxon>
        <taxon>Craniata</taxon>
        <taxon>Vertebrata</taxon>
        <taxon>Euteleostomi</taxon>
        <taxon>Actinopterygii</taxon>
        <taxon>Neopterygii</taxon>
        <taxon>Teleostei</taxon>
        <taxon>Protacanthopterygii</taxon>
        <taxon>Salmoniformes</taxon>
        <taxon>Salmonidae</taxon>
        <taxon>Salmoninae</taxon>
        <taxon>Oncorhynchus</taxon>
    </lineage>
</organism>
<dbReference type="Proteomes" id="UP000193380">
    <property type="component" value="Unassembled WGS sequence"/>
</dbReference>
<dbReference type="Pfam" id="PF03810">
    <property type="entry name" value="IBN_N"/>
    <property type="match status" value="1"/>
</dbReference>
<keyword evidence="2" id="KW-0813">Transport</keyword>
<dbReference type="PROSITE" id="PS50166">
    <property type="entry name" value="IMPORTIN_B_NT"/>
    <property type="match status" value="1"/>
</dbReference>
<dbReference type="PANTHER" id="PTHR10997:SF7">
    <property type="entry name" value="IMPORTIN-11"/>
    <property type="match status" value="1"/>
</dbReference>
<evidence type="ECO:0000256" key="2">
    <source>
        <dbReference type="ARBA" id="ARBA00022448"/>
    </source>
</evidence>
<dbReference type="EMBL" id="FR904605">
    <property type="protein sequence ID" value="CDQ67964.1"/>
    <property type="molecule type" value="Genomic_DNA"/>
</dbReference>
<dbReference type="STRING" id="8022.A0A060WSB0"/>